<evidence type="ECO:0000256" key="1">
    <source>
        <dbReference type="ARBA" id="ARBA00004448"/>
    </source>
</evidence>
<protein>
    <recommendedName>
        <fullName evidence="15">Mitochondrial potassium channel ATP-binding subunit</fullName>
    </recommendedName>
    <alternativeName>
        <fullName evidence="17">ATP-binding cassette sub-family B member 8, mitochondrial</fullName>
    </alternativeName>
    <alternativeName>
        <fullName evidence="16">Mitochondrial sulfonylurea-receptor</fullName>
    </alternativeName>
</protein>
<dbReference type="CDD" id="cd03249">
    <property type="entry name" value="ABC_MTABC3_MDL1_MDL2"/>
    <property type="match status" value="1"/>
</dbReference>
<dbReference type="GO" id="GO:0016887">
    <property type="term" value="F:ATP hydrolysis activity"/>
    <property type="evidence" value="ECO:0007669"/>
    <property type="project" value="InterPro"/>
</dbReference>
<dbReference type="InterPro" id="IPR003439">
    <property type="entry name" value="ABC_transporter-like_ATP-bd"/>
</dbReference>
<reference evidence="21" key="1">
    <citation type="submission" date="2024-04" db="EMBL/GenBank/DDBJ databases">
        <authorList>
            <consortium name="Molecular Ecology Group"/>
        </authorList>
    </citation>
    <scope>NUCLEOTIDE SEQUENCE</scope>
</reference>
<dbReference type="Proteomes" id="UP001497644">
    <property type="component" value="Chromosome 10"/>
</dbReference>
<dbReference type="SUPFAM" id="SSF52540">
    <property type="entry name" value="P-loop containing nucleoside triphosphate hydrolases"/>
    <property type="match status" value="1"/>
</dbReference>
<keyword evidence="8" id="KW-0067">ATP-binding</keyword>
<evidence type="ECO:0000256" key="14">
    <source>
        <dbReference type="ARBA" id="ARBA00023136"/>
    </source>
</evidence>
<feature type="transmembrane region" description="Helical" evidence="18">
    <location>
        <begin position="251"/>
        <end position="269"/>
    </location>
</feature>
<dbReference type="FunFam" id="1.20.1560.10:FF:000016">
    <property type="entry name" value="ATP-binding cassette sub-family B member 8, mitochondrial"/>
    <property type="match status" value="1"/>
</dbReference>
<dbReference type="EMBL" id="OZ034833">
    <property type="protein sequence ID" value="CAL1675536.1"/>
    <property type="molecule type" value="Genomic_DNA"/>
</dbReference>
<dbReference type="FunFam" id="3.40.50.300:FF:000403">
    <property type="entry name" value="ATP-binding cassette sub-family B member 8, mitochondrial"/>
    <property type="match status" value="1"/>
</dbReference>
<dbReference type="PROSITE" id="PS00211">
    <property type="entry name" value="ABC_TRANSPORTER_1"/>
    <property type="match status" value="1"/>
</dbReference>
<evidence type="ECO:0000256" key="16">
    <source>
        <dbReference type="ARBA" id="ARBA00041416"/>
    </source>
</evidence>
<keyword evidence="14 18" id="KW-0472">Membrane</keyword>
<accession>A0AAV2N7N3</accession>
<dbReference type="Pfam" id="PF00664">
    <property type="entry name" value="ABC_membrane"/>
    <property type="match status" value="1"/>
</dbReference>
<dbReference type="InterPro" id="IPR003593">
    <property type="entry name" value="AAA+_ATPase"/>
</dbReference>
<dbReference type="Gene3D" id="1.20.1560.10">
    <property type="entry name" value="ABC transporter type 1, transmembrane domain"/>
    <property type="match status" value="1"/>
</dbReference>
<evidence type="ECO:0000256" key="7">
    <source>
        <dbReference type="ARBA" id="ARBA00022792"/>
    </source>
</evidence>
<keyword evidence="3" id="KW-0813">Transport</keyword>
<evidence type="ECO:0000259" key="20">
    <source>
        <dbReference type="PROSITE" id="PS50929"/>
    </source>
</evidence>
<evidence type="ECO:0000256" key="4">
    <source>
        <dbReference type="ARBA" id="ARBA00022538"/>
    </source>
</evidence>
<dbReference type="PROSITE" id="PS51257">
    <property type="entry name" value="PROKAR_LIPOPROTEIN"/>
    <property type="match status" value="1"/>
</dbReference>
<evidence type="ECO:0000256" key="5">
    <source>
        <dbReference type="ARBA" id="ARBA00022692"/>
    </source>
</evidence>
<dbReference type="PROSITE" id="PS50929">
    <property type="entry name" value="ABC_TM1F"/>
    <property type="match status" value="1"/>
</dbReference>
<dbReference type="GO" id="GO:0005743">
    <property type="term" value="C:mitochondrial inner membrane"/>
    <property type="evidence" value="ECO:0007669"/>
    <property type="project" value="UniProtKB-SubCell"/>
</dbReference>
<dbReference type="GO" id="GO:0015421">
    <property type="term" value="F:ABC-type oligopeptide transporter activity"/>
    <property type="evidence" value="ECO:0007669"/>
    <property type="project" value="TreeGrafter"/>
</dbReference>
<dbReference type="Gene3D" id="3.40.50.300">
    <property type="entry name" value="P-loop containing nucleotide triphosphate hydrolases"/>
    <property type="match status" value="1"/>
</dbReference>
<keyword evidence="5 18" id="KW-0812">Transmembrane</keyword>
<evidence type="ECO:0000256" key="10">
    <source>
        <dbReference type="ARBA" id="ARBA00022958"/>
    </source>
</evidence>
<proteinExistence type="inferred from homology"/>
<comment type="similarity">
    <text evidence="2">Belongs to the ABC transporter superfamily. ABCB family. Multidrug resistance exporter (TC 3.A.1.201) subfamily.</text>
</comment>
<evidence type="ECO:0000256" key="8">
    <source>
        <dbReference type="ARBA" id="ARBA00022840"/>
    </source>
</evidence>
<sequence>MSILRAVLFKCHNNFSIISSCPLQKYIVQGKSQNIWGIAKREFTKSTQKCTKENVNESKFASYIFKYGLSGLGLTTACILRSRNQIVLCREAKRISDVKSDTPELIFEWTKFFKYLYPHIWYLLLALSSAIIVALLNIQIPQCVGSIINVLTEICQSKSDSTKQIILQLTQPAFVLARMYIVQAFFTFVYIYTLSHVGERVAVSLRQDLFKSIIMQDIEFFDKTRSGEIVSRLTSDIQDFKSSFKTCIAQGLRSLTQIIGCVISVIVISPQLTTLVVFSLPTIIFIGTLLGRSLRKLSMEALNQVAKSTAVCEEAIQNIRTVRAFAAEEKEAEMFYKEVERSSELYERLGFGIGFFQAGTNLLLNGILLSTLYFGGQLLSTGELSPGSLMAFLMATQTIQKSLGQLSVLFGTFVRGQSAGARVFQYLDMPPSQMMTSGDIITDKSLAGNIIFKNVKFSYPTRPDHVVLKNFNLHIPAGKTVAIVGASGNGKSTVAALLERFYDVDEGSITIDGRDIRSLNSSYLRGNVFGYINQEPTLFATSIMENIRYGRQNATDKEVIEAAKEANAHEFITKFPDGYATEVGERGAQLSGGQKQRVAIARALLKQPSVLILDEATSALDYESERVVQKAIEDATRGRTVLVIAHRLSTIKGADVIVVLQRGVIVEMGVHSELIKRKGVYYTLVNEQEKENM</sequence>
<gene>
    <name evidence="21" type="ORF">LPLAT_LOCUS1880</name>
</gene>
<feature type="domain" description="ABC transmembrane type-1" evidence="20">
    <location>
        <begin position="124"/>
        <end position="415"/>
    </location>
</feature>
<evidence type="ECO:0000313" key="22">
    <source>
        <dbReference type="Proteomes" id="UP001497644"/>
    </source>
</evidence>
<dbReference type="GO" id="GO:0005524">
    <property type="term" value="F:ATP binding"/>
    <property type="evidence" value="ECO:0007669"/>
    <property type="project" value="UniProtKB-KW"/>
</dbReference>
<dbReference type="InterPro" id="IPR027417">
    <property type="entry name" value="P-loop_NTPase"/>
</dbReference>
<dbReference type="GO" id="GO:0090374">
    <property type="term" value="P:oligopeptide export from mitochondrion"/>
    <property type="evidence" value="ECO:0007669"/>
    <property type="project" value="TreeGrafter"/>
</dbReference>
<dbReference type="PANTHER" id="PTHR43394">
    <property type="entry name" value="ATP-DEPENDENT PERMEASE MDL1, MITOCHONDRIAL"/>
    <property type="match status" value="1"/>
</dbReference>
<dbReference type="InterPro" id="IPR039421">
    <property type="entry name" value="Type_1_exporter"/>
</dbReference>
<feature type="transmembrane region" description="Helical" evidence="18">
    <location>
        <begin position="120"/>
        <end position="140"/>
    </location>
</feature>
<dbReference type="AlphaFoldDB" id="A0AAV2N7N3"/>
<keyword evidence="7" id="KW-0999">Mitochondrion inner membrane</keyword>
<dbReference type="SUPFAM" id="SSF90123">
    <property type="entry name" value="ABC transporter transmembrane region"/>
    <property type="match status" value="1"/>
</dbReference>
<dbReference type="SMART" id="SM00382">
    <property type="entry name" value="AAA"/>
    <property type="match status" value="1"/>
</dbReference>
<evidence type="ECO:0000256" key="15">
    <source>
        <dbReference type="ARBA" id="ARBA00040439"/>
    </source>
</evidence>
<evidence type="ECO:0000256" key="9">
    <source>
        <dbReference type="ARBA" id="ARBA00022946"/>
    </source>
</evidence>
<keyword evidence="6" id="KW-0547">Nucleotide-binding</keyword>
<dbReference type="InterPro" id="IPR011527">
    <property type="entry name" value="ABC1_TM_dom"/>
</dbReference>
<evidence type="ECO:0000256" key="6">
    <source>
        <dbReference type="ARBA" id="ARBA00022741"/>
    </source>
</evidence>
<keyword evidence="22" id="KW-1185">Reference proteome</keyword>
<evidence type="ECO:0000256" key="18">
    <source>
        <dbReference type="SAM" id="Phobius"/>
    </source>
</evidence>
<dbReference type="PIRSF" id="PIRSF002773">
    <property type="entry name" value="ABC_prm/ATPase_B"/>
    <property type="match status" value="1"/>
</dbReference>
<feature type="transmembrane region" description="Helical" evidence="18">
    <location>
        <begin position="275"/>
        <end position="294"/>
    </location>
</feature>
<keyword evidence="9" id="KW-0809">Transit peptide</keyword>
<evidence type="ECO:0000256" key="11">
    <source>
        <dbReference type="ARBA" id="ARBA00022989"/>
    </source>
</evidence>
<feature type="transmembrane region" description="Helical" evidence="18">
    <location>
        <begin position="173"/>
        <end position="192"/>
    </location>
</feature>
<keyword evidence="13" id="KW-0496">Mitochondrion</keyword>
<feature type="domain" description="ABC transporter" evidence="19">
    <location>
        <begin position="450"/>
        <end position="687"/>
    </location>
</feature>
<evidence type="ECO:0000256" key="3">
    <source>
        <dbReference type="ARBA" id="ARBA00022448"/>
    </source>
</evidence>
<organism evidence="21 22">
    <name type="scientific">Lasius platythorax</name>
    <dbReference type="NCBI Taxonomy" id="488582"/>
    <lineage>
        <taxon>Eukaryota</taxon>
        <taxon>Metazoa</taxon>
        <taxon>Ecdysozoa</taxon>
        <taxon>Arthropoda</taxon>
        <taxon>Hexapoda</taxon>
        <taxon>Insecta</taxon>
        <taxon>Pterygota</taxon>
        <taxon>Neoptera</taxon>
        <taxon>Endopterygota</taxon>
        <taxon>Hymenoptera</taxon>
        <taxon>Apocrita</taxon>
        <taxon>Aculeata</taxon>
        <taxon>Formicoidea</taxon>
        <taxon>Formicidae</taxon>
        <taxon>Formicinae</taxon>
        <taxon>Lasius</taxon>
        <taxon>Lasius</taxon>
    </lineage>
</organism>
<dbReference type="Pfam" id="PF00005">
    <property type="entry name" value="ABC_tran"/>
    <property type="match status" value="1"/>
</dbReference>
<dbReference type="PROSITE" id="PS50893">
    <property type="entry name" value="ABC_TRANSPORTER_2"/>
    <property type="match status" value="1"/>
</dbReference>
<comment type="subcellular location">
    <subcellularLocation>
        <location evidence="1">Mitochondrion inner membrane</location>
        <topology evidence="1">Multi-pass membrane protein</topology>
    </subcellularLocation>
</comment>
<dbReference type="PANTHER" id="PTHR43394:SF17">
    <property type="entry name" value="MITOCHONDRIAL POTASSIUM CHANNEL ATP-BINDING SUBUNIT"/>
    <property type="match status" value="1"/>
</dbReference>
<evidence type="ECO:0000256" key="2">
    <source>
        <dbReference type="ARBA" id="ARBA00007577"/>
    </source>
</evidence>
<keyword evidence="4" id="KW-0633">Potassium transport</keyword>
<keyword evidence="12" id="KW-0406">Ion transport</keyword>
<keyword evidence="11 18" id="KW-1133">Transmembrane helix</keyword>
<evidence type="ECO:0000259" key="19">
    <source>
        <dbReference type="PROSITE" id="PS50893"/>
    </source>
</evidence>
<evidence type="ECO:0000256" key="17">
    <source>
        <dbReference type="ARBA" id="ARBA00042968"/>
    </source>
</evidence>
<evidence type="ECO:0000256" key="12">
    <source>
        <dbReference type="ARBA" id="ARBA00023065"/>
    </source>
</evidence>
<dbReference type="InterPro" id="IPR017871">
    <property type="entry name" value="ABC_transporter-like_CS"/>
</dbReference>
<dbReference type="CDD" id="cd18574">
    <property type="entry name" value="ABC_6TM_ABCB8_like"/>
    <property type="match status" value="1"/>
</dbReference>
<evidence type="ECO:0000313" key="21">
    <source>
        <dbReference type="EMBL" id="CAL1675536.1"/>
    </source>
</evidence>
<dbReference type="InterPro" id="IPR036640">
    <property type="entry name" value="ABC1_TM_sf"/>
</dbReference>
<dbReference type="GO" id="GO:0006813">
    <property type="term" value="P:potassium ion transport"/>
    <property type="evidence" value="ECO:0007669"/>
    <property type="project" value="UniProtKB-KW"/>
</dbReference>
<evidence type="ECO:0000256" key="13">
    <source>
        <dbReference type="ARBA" id="ARBA00023128"/>
    </source>
</evidence>
<keyword evidence="10" id="KW-0630">Potassium</keyword>
<name>A0AAV2N7N3_9HYME</name>